<evidence type="ECO:0000313" key="2">
    <source>
        <dbReference type="Proteomes" id="UP001629235"/>
    </source>
</evidence>
<organism evidence="1 2">
    <name type="scientific">Paraburkholderia rhynchosiae</name>
    <dbReference type="NCBI Taxonomy" id="487049"/>
    <lineage>
        <taxon>Bacteria</taxon>
        <taxon>Pseudomonadati</taxon>
        <taxon>Pseudomonadota</taxon>
        <taxon>Betaproteobacteria</taxon>
        <taxon>Burkholderiales</taxon>
        <taxon>Burkholderiaceae</taxon>
        <taxon>Paraburkholderia</taxon>
    </lineage>
</organism>
<gene>
    <name evidence="1" type="ORF">PQR01_40275</name>
</gene>
<proteinExistence type="predicted"/>
<dbReference type="EMBL" id="JAQQDW010000227">
    <property type="protein sequence ID" value="MFM0109431.1"/>
    <property type="molecule type" value="Genomic_DNA"/>
</dbReference>
<keyword evidence="2" id="KW-1185">Reference proteome</keyword>
<protein>
    <submittedName>
        <fullName evidence="1">Acyl CoA:acetate/3-ketoacid CoA transferase</fullName>
    </submittedName>
</protein>
<reference evidence="1 2" key="1">
    <citation type="journal article" date="2024" name="Chem. Sci.">
        <title>Discovery of megapolipeptins by genome mining of a Burkholderiales bacteria collection.</title>
        <authorList>
            <person name="Paulo B.S."/>
            <person name="Recchia M.J.J."/>
            <person name="Lee S."/>
            <person name="Fergusson C.H."/>
            <person name="Romanowski S.B."/>
            <person name="Hernandez A."/>
            <person name="Krull N."/>
            <person name="Liu D.Y."/>
            <person name="Cavanagh H."/>
            <person name="Bos A."/>
            <person name="Gray C.A."/>
            <person name="Murphy B.T."/>
            <person name="Linington R.G."/>
            <person name="Eustaquio A.S."/>
        </authorList>
    </citation>
    <scope>NUCLEOTIDE SEQUENCE [LARGE SCALE GENOMIC DNA]</scope>
    <source>
        <strain evidence="1 2">RL18-126-BIB-B</strain>
    </source>
</reference>
<name>A0ACC7NQE1_9BURK</name>
<keyword evidence="1" id="KW-0808">Transferase</keyword>
<sequence>MNAGFQHPFPAAMHSVGRRKIVSAQDAVRLIRLGNTVATGGFVGIGFAEEIAVALEQLFLDTGSLENDAPRNLTLVYAGGQGDGALKGLNHFAHQGLVRRVIGGHWGLVPKLQRLAVEGHIEAYNLPQGVISQLFRDIAAHRPGHLSTVGLGTFVDPRNGGGKLNGKTTEDLVSLISVNGADCLLYKTFPIDVAIVRGTTADANGNVTMEKEALTLESLSIAMAARNSGGIVIVQVERIAESGTLNPRQVKIPGILVDCVVVAKPENHWQTFAEPYSAGFASELRVSAGSIPAMALTERKVIARRASFELLANSVVNLGIGMPEGIASVANEEQVCELFTMTTEPGVIGGIPAGGLNFGAATNTDAIIDQPYQFDFYDGGGLDIAFLGLAQVDREGNINVSKFGPKLAGAGGFINISQSAKKVVFLGTFNAGNLDVSIKDGRLTILRDSVCRKFVDEVEHRTFGGRYANERHQPVLYITERCVFALRPGGLELVEIAPGVDLQRDIISQMGFAPIIKSPPRLMDARIFESKPMGLRSVLLRLTLHERFSYDADKNILFINFEGHKVATEEDVEAIRAEVELALSGLKERPHAIVNYDNFSIAPEVIDAYSDMVTGLVSRFYSDVTRYTTSSFLRMKLGDALHRRNVATYIYETPEEVTAYESR</sequence>
<dbReference type="Proteomes" id="UP001629235">
    <property type="component" value="Unassembled WGS sequence"/>
</dbReference>
<evidence type="ECO:0000313" key="1">
    <source>
        <dbReference type="EMBL" id="MFM0109431.1"/>
    </source>
</evidence>
<accession>A0ACC7NQE1</accession>
<comment type="caution">
    <text evidence="1">The sequence shown here is derived from an EMBL/GenBank/DDBJ whole genome shotgun (WGS) entry which is preliminary data.</text>
</comment>